<protein>
    <submittedName>
        <fullName evidence="1">Uncharacterized protein</fullName>
    </submittedName>
</protein>
<name>A0ABR3C5S3_9TREE</name>
<comment type="caution">
    <text evidence="1">The sequence shown here is derived from an EMBL/GenBank/DDBJ whole genome shotgun (WGS) entry which is preliminary data.</text>
</comment>
<reference evidence="1" key="2">
    <citation type="submission" date="2024-01" db="EMBL/GenBank/DDBJ databases">
        <title>Comparative genomics of Cryptococcus and Kwoniella reveals pathogenesis evolution and contrasting modes of karyotype evolution via chromosome fusion or intercentromeric recombination.</title>
        <authorList>
            <person name="Coelho M.A."/>
            <person name="David-Palma M."/>
            <person name="Shea T."/>
            <person name="Bowers K."/>
            <person name="Mcginley-Smith S."/>
            <person name="Mohammad A.W."/>
            <person name="Gnirke A."/>
            <person name="Yurkov A.M."/>
            <person name="Nowrousian M."/>
            <person name="Sun S."/>
            <person name="Cuomo C.A."/>
            <person name="Heitman J."/>
        </authorList>
    </citation>
    <scope>NUCLEOTIDE SEQUENCE</scope>
    <source>
        <strain evidence="1">IND107</strain>
    </source>
</reference>
<dbReference type="RefSeq" id="XP_066617250.1">
    <property type="nucleotide sequence ID" value="XM_066755349.1"/>
</dbReference>
<dbReference type="Proteomes" id="UP000054399">
    <property type="component" value="Unassembled WGS sequence"/>
</dbReference>
<dbReference type="GeneID" id="91987642"/>
<evidence type="ECO:0000313" key="1">
    <source>
        <dbReference type="EMBL" id="KAL0255973.1"/>
    </source>
</evidence>
<accession>A0ABR3C5S3</accession>
<organism evidence="1 2">
    <name type="scientific">Cryptococcus tetragattii IND107</name>
    <dbReference type="NCBI Taxonomy" id="1296105"/>
    <lineage>
        <taxon>Eukaryota</taxon>
        <taxon>Fungi</taxon>
        <taxon>Dikarya</taxon>
        <taxon>Basidiomycota</taxon>
        <taxon>Agaricomycotina</taxon>
        <taxon>Tremellomycetes</taxon>
        <taxon>Tremellales</taxon>
        <taxon>Cryptococcaceae</taxon>
        <taxon>Cryptococcus</taxon>
        <taxon>Cryptococcus gattii species complex</taxon>
    </lineage>
</organism>
<evidence type="ECO:0000313" key="2">
    <source>
        <dbReference type="Proteomes" id="UP000054399"/>
    </source>
</evidence>
<keyword evidence="2" id="KW-1185">Reference proteome</keyword>
<reference evidence="1" key="1">
    <citation type="submission" date="2015-01" db="EMBL/GenBank/DDBJ databases">
        <authorList>
            <consortium name="The Broad Institute Genomics Platform"/>
            <person name="Cuomo C."/>
            <person name="Litvintseva A."/>
            <person name="Chen Y."/>
            <person name="Heitman J."/>
            <person name="Sun S."/>
            <person name="Springer D."/>
            <person name="Dromer F."/>
            <person name="Young S."/>
            <person name="Zeng Q."/>
            <person name="Gargeya S."/>
            <person name="Abouelleil A."/>
            <person name="Alvarado L."/>
            <person name="Chapman S.B."/>
            <person name="Gainer-Dewar J."/>
            <person name="Goldberg J."/>
            <person name="Griggs A."/>
            <person name="Gujja S."/>
            <person name="Hansen M."/>
            <person name="Howarth C."/>
            <person name="Imamovic A."/>
            <person name="Larimer J."/>
            <person name="Murphy C."/>
            <person name="Naylor J."/>
            <person name="Pearson M."/>
            <person name="Priest M."/>
            <person name="Roberts A."/>
            <person name="Saif S."/>
            <person name="Shea T."/>
            <person name="Sykes S."/>
            <person name="Wortman J."/>
            <person name="Nusbaum C."/>
            <person name="Birren B."/>
        </authorList>
    </citation>
    <scope>NUCLEOTIDE SEQUENCE</scope>
    <source>
        <strain evidence="1">IND107</strain>
    </source>
</reference>
<sequence>MQYSTARRDTSNIKKKKGCRQLFRSYITTFPFVPPLSEYILRLLSQLVDPLSSLVAGYLFSHLHLI</sequence>
<gene>
    <name evidence="1" type="ORF">I308_100784</name>
</gene>
<dbReference type="EMBL" id="ATAM02000001">
    <property type="protein sequence ID" value="KAL0255973.1"/>
    <property type="molecule type" value="Genomic_DNA"/>
</dbReference>
<proteinExistence type="predicted"/>